<dbReference type="PANTHER" id="PTHR20935">
    <property type="entry name" value="PHOSPHOGLYCERATE MUTASE-RELATED"/>
    <property type="match status" value="1"/>
</dbReference>
<keyword evidence="3" id="KW-1185">Reference proteome</keyword>
<protein>
    <submittedName>
        <fullName evidence="2">Broad specificity phosphatase PhoE</fullName>
    </submittedName>
</protein>
<dbReference type="InterPro" id="IPR051021">
    <property type="entry name" value="Mito_Ser/Thr_phosphatase"/>
</dbReference>
<gene>
    <name evidence="2" type="ORF">SAMN05216214_111158</name>
</gene>
<dbReference type="STRING" id="1429083.GCA_001885685_02166"/>
<dbReference type="EMBL" id="FOAS01000011">
    <property type="protein sequence ID" value="SEL39738.1"/>
    <property type="molecule type" value="Genomic_DNA"/>
</dbReference>
<dbReference type="InterPro" id="IPR029033">
    <property type="entry name" value="His_PPase_superfam"/>
</dbReference>
<dbReference type="InterPro" id="IPR013078">
    <property type="entry name" value="His_Pase_superF_clade-1"/>
</dbReference>
<name>A0A1H7PWA5_9GAMM</name>
<accession>A0A1H7PWA5</accession>
<reference evidence="2 3" key="1">
    <citation type="submission" date="2016-10" db="EMBL/GenBank/DDBJ databases">
        <authorList>
            <person name="de Groot N.N."/>
        </authorList>
    </citation>
    <scope>NUCLEOTIDE SEQUENCE [LARGE SCALE GENOMIC DNA]</scope>
    <source>
        <strain evidence="2 3">JCM 19513</strain>
    </source>
</reference>
<dbReference type="Gene3D" id="3.40.50.1240">
    <property type="entry name" value="Phosphoglycerate mutase-like"/>
    <property type="match status" value="1"/>
</dbReference>
<dbReference type="GO" id="GO:0016787">
    <property type="term" value="F:hydrolase activity"/>
    <property type="evidence" value="ECO:0007669"/>
    <property type="project" value="UniProtKB-KW"/>
</dbReference>
<dbReference type="AlphaFoldDB" id="A0A1H7PWA5"/>
<proteinExistence type="predicted"/>
<sequence length="236" mass="26421">MGSIYLIRHGQASFGAANYDVLSAVGVQQAEHLGTYLSDLELTFDRAVSGQLQRQKHTGNAALAKQAQRGLRIPELECDAAFDEFDADQVIRTYLPELLKREPGALEVLQNAAQQRGAFQRLFVQVIEMWLADNEPRAGFERWQDFLNRVEQGLARLLERAEKGENIAVFTSGGTITAALHLITGISANHAFELNWQIVNTSVSRLRFRGGRMTLASFNSHSHLELLKNPDLITYR</sequence>
<dbReference type="SUPFAM" id="SSF53254">
    <property type="entry name" value="Phosphoglycerate mutase-like"/>
    <property type="match status" value="1"/>
</dbReference>
<organism evidence="2 3">
    <name type="scientific">Atopomonas hussainii</name>
    <dbReference type="NCBI Taxonomy" id="1429083"/>
    <lineage>
        <taxon>Bacteria</taxon>
        <taxon>Pseudomonadati</taxon>
        <taxon>Pseudomonadota</taxon>
        <taxon>Gammaproteobacteria</taxon>
        <taxon>Pseudomonadales</taxon>
        <taxon>Pseudomonadaceae</taxon>
        <taxon>Atopomonas</taxon>
    </lineage>
</organism>
<dbReference type="Proteomes" id="UP000185766">
    <property type="component" value="Unassembled WGS sequence"/>
</dbReference>
<dbReference type="RefSeq" id="WP_074868930.1">
    <property type="nucleotide sequence ID" value="NZ_FOAS01000011.1"/>
</dbReference>
<keyword evidence="1" id="KW-0378">Hydrolase</keyword>
<evidence type="ECO:0000313" key="3">
    <source>
        <dbReference type="Proteomes" id="UP000185766"/>
    </source>
</evidence>
<evidence type="ECO:0000313" key="2">
    <source>
        <dbReference type="EMBL" id="SEL39738.1"/>
    </source>
</evidence>
<dbReference type="Pfam" id="PF00300">
    <property type="entry name" value="His_Phos_1"/>
    <property type="match status" value="2"/>
</dbReference>
<dbReference type="PANTHER" id="PTHR20935:SF0">
    <property type="entry name" value="SERINE_THREONINE-PROTEIN PHOSPHATASE PGAM5, MITOCHONDRIAL"/>
    <property type="match status" value="1"/>
</dbReference>
<dbReference type="CDD" id="cd07067">
    <property type="entry name" value="HP_PGM_like"/>
    <property type="match status" value="1"/>
</dbReference>
<dbReference type="SMART" id="SM00855">
    <property type="entry name" value="PGAM"/>
    <property type="match status" value="1"/>
</dbReference>
<evidence type="ECO:0000256" key="1">
    <source>
        <dbReference type="ARBA" id="ARBA00022801"/>
    </source>
</evidence>